<dbReference type="AlphaFoldDB" id="A0A2D0KT52"/>
<accession>A0A2D0KT52</accession>
<dbReference type="Pfam" id="PF16743">
    <property type="entry name" value="PliI"/>
    <property type="match status" value="1"/>
</dbReference>
<comment type="caution">
    <text evidence="2">The sequence shown here is derived from an EMBL/GenBank/DDBJ whole genome shotgun (WGS) entry which is preliminary data.</text>
</comment>
<feature type="signal peptide" evidence="1">
    <location>
        <begin position="1"/>
        <end position="26"/>
    </location>
</feature>
<evidence type="ECO:0000313" key="3">
    <source>
        <dbReference type="Proteomes" id="UP000222366"/>
    </source>
</evidence>
<proteinExistence type="predicted"/>
<evidence type="ECO:0000256" key="1">
    <source>
        <dbReference type="SAM" id="SignalP"/>
    </source>
</evidence>
<dbReference type="Proteomes" id="UP000222366">
    <property type="component" value="Unassembled WGS sequence"/>
</dbReference>
<dbReference type="CDD" id="cd09632">
    <property type="entry name" value="PliI_like"/>
    <property type="match status" value="1"/>
</dbReference>
<dbReference type="Gene3D" id="2.40.128.460">
    <property type="entry name" value="Periplasmic lysozyme inhibitor of I-type lysozyme"/>
    <property type="match status" value="1"/>
</dbReference>
<reference evidence="2 3" key="1">
    <citation type="journal article" date="2017" name="Nat. Microbiol.">
        <title>Natural product diversity associated with the nematode symbionts Photorhabdus and Xenorhabdus.</title>
        <authorList>
            <person name="Tobias N.J."/>
            <person name="Wolff H."/>
            <person name="Djahanschiri B."/>
            <person name="Grundmann F."/>
            <person name="Kronenwerth M."/>
            <person name="Shi Y.M."/>
            <person name="Simonyi S."/>
            <person name="Grun P."/>
            <person name="Shapiro-Ilan D."/>
            <person name="Pidot S.J."/>
            <person name="Stinear T.P."/>
            <person name="Ebersberger I."/>
            <person name="Bode H.B."/>
        </authorList>
    </citation>
    <scope>NUCLEOTIDE SEQUENCE [LARGE SCALE GENOMIC DNA]</scope>
    <source>
        <strain evidence="2 3">DSM 17904</strain>
    </source>
</reference>
<feature type="chain" id="PRO_5013197756" evidence="1">
    <location>
        <begin position="27"/>
        <end position="159"/>
    </location>
</feature>
<keyword evidence="3" id="KW-1185">Reference proteome</keyword>
<keyword evidence="1" id="KW-0732">Signal</keyword>
<gene>
    <name evidence="2" type="ORF">Xsto_00928</name>
</gene>
<sequence>MLIVKKIKFSVLATLLTLLLSSPAFAKDGVLINLPDKKFAVISVGDLESASIGSYSIAVFQDKELTEFTTGAVFSRNGSIFEDDGKPRTTFADIDGDGNKELIISKLTAGSGNYLEVDALKITDKDVKLLTRINTNSTNNIIRLLRNHCKKEQCLKQEQ</sequence>
<dbReference type="InterPro" id="IPR038643">
    <property type="entry name" value="PliI_sf"/>
</dbReference>
<dbReference type="RefSeq" id="WP_099124214.1">
    <property type="nucleotide sequence ID" value="NZ_CAWNRH010000148.1"/>
</dbReference>
<name>A0A2D0KT52_9GAMM</name>
<dbReference type="InterPro" id="IPR031948">
    <property type="entry name" value="PliI"/>
</dbReference>
<protein>
    <submittedName>
        <fullName evidence="2">Uncharacterized protein</fullName>
    </submittedName>
</protein>
<evidence type="ECO:0000313" key="2">
    <source>
        <dbReference type="EMBL" id="PHM66602.1"/>
    </source>
</evidence>
<organism evidence="2 3">
    <name type="scientific">Xenorhabdus stockiae</name>
    <dbReference type="NCBI Taxonomy" id="351614"/>
    <lineage>
        <taxon>Bacteria</taxon>
        <taxon>Pseudomonadati</taxon>
        <taxon>Pseudomonadota</taxon>
        <taxon>Gammaproteobacteria</taxon>
        <taxon>Enterobacterales</taxon>
        <taxon>Morganellaceae</taxon>
        <taxon>Xenorhabdus</taxon>
    </lineage>
</organism>
<dbReference type="EMBL" id="NJAJ01000007">
    <property type="protein sequence ID" value="PHM66602.1"/>
    <property type="molecule type" value="Genomic_DNA"/>
</dbReference>